<organism evidence="2 3">
    <name type="scientific">Holothuria leucospilota</name>
    <name type="common">Black long sea cucumber</name>
    <name type="synonym">Mertensiothuria leucospilota</name>
    <dbReference type="NCBI Taxonomy" id="206669"/>
    <lineage>
        <taxon>Eukaryota</taxon>
        <taxon>Metazoa</taxon>
        <taxon>Echinodermata</taxon>
        <taxon>Eleutherozoa</taxon>
        <taxon>Echinozoa</taxon>
        <taxon>Holothuroidea</taxon>
        <taxon>Aspidochirotacea</taxon>
        <taxon>Aspidochirotida</taxon>
        <taxon>Holothuriidae</taxon>
        <taxon>Holothuria</taxon>
    </lineage>
</organism>
<gene>
    <name evidence="2" type="ORF">HOLleu_01556</name>
</gene>
<feature type="compositionally biased region" description="Acidic residues" evidence="1">
    <location>
        <begin position="365"/>
        <end position="377"/>
    </location>
</feature>
<dbReference type="EMBL" id="JAIZAY010000001">
    <property type="protein sequence ID" value="KAJ8049015.1"/>
    <property type="molecule type" value="Genomic_DNA"/>
</dbReference>
<protein>
    <submittedName>
        <fullName evidence="2">Uncharacterized protein</fullName>
    </submittedName>
</protein>
<reference evidence="2" key="1">
    <citation type="submission" date="2021-10" db="EMBL/GenBank/DDBJ databases">
        <title>Tropical sea cucumber genome reveals ecological adaptation and Cuvierian tubules defense mechanism.</title>
        <authorList>
            <person name="Chen T."/>
        </authorList>
    </citation>
    <scope>NUCLEOTIDE SEQUENCE</scope>
    <source>
        <strain evidence="2">Nanhai2018</strain>
        <tissue evidence="2">Muscle</tissue>
    </source>
</reference>
<dbReference type="AlphaFoldDB" id="A0A9Q1CQ37"/>
<proteinExistence type="predicted"/>
<accession>A0A9Q1CQ37</accession>
<name>A0A9Q1CQ37_HOLLE</name>
<dbReference type="PANTHER" id="PTHR37984:SF7">
    <property type="entry name" value="INTEGRASE CATALYTIC DOMAIN-CONTAINING PROTEIN"/>
    <property type="match status" value="1"/>
</dbReference>
<dbReference type="Proteomes" id="UP001152320">
    <property type="component" value="Chromosome 1"/>
</dbReference>
<dbReference type="InterPro" id="IPR050951">
    <property type="entry name" value="Retrovirus_Pol_polyprotein"/>
</dbReference>
<keyword evidence="3" id="KW-1185">Reference proteome</keyword>
<dbReference type="PANTHER" id="PTHR37984">
    <property type="entry name" value="PROTEIN CBG26694"/>
    <property type="match status" value="1"/>
</dbReference>
<evidence type="ECO:0000256" key="1">
    <source>
        <dbReference type="SAM" id="MobiDB-lite"/>
    </source>
</evidence>
<evidence type="ECO:0000313" key="3">
    <source>
        <dbReference type="Proteomes" id="UP001152320"/>
    </source>
</evidence>
<evidence type="ECO:0000313" key="2">
    <source>
        <dbReference type="EMBL" id="KAJ8049015.1"/>
    </source>
</evidence>
<sequence length="415" mass="47020">MLREEDLTLEKAINTCRAAESSKSQVKTLTGSEQACYSVSQKKWENSAKPSRSKYRPKGTKPNNESTKPKSLGQTQRGGNLKQKQFNCKKCGTRHNPGECPAYGEICHCCQKKGHFARCCFQNPERKIGAVGAQCDAKQYESMTEDEESTGLFLDTIYTNSLNNTLVEDDWMADIKLGKRKVRFKLDTGAQANILPLRVFRQIAKRQSLHKTGLGAVLLQNDHPMAYASRALTQTQQRKDPYLCLLAYRNTPLGNGLGSPAQLLMNRRLKGLLPTTAKLLQPQVQGMVKKKLQDKQSTQKMYYDRKSHPLEPLQKGDIVRVRSEKGEWEQAKVVAPSEQPKSYIVEMPNGKIRRNRRDLMKTKEENDEIATEVDTDDNSVLHTNDSGKKQEFSVPEKHSSSGRVIKQPRRYIEEC</sequence>
<feature type="compositionally biased region" description="Basic and acidic residues" evidence="1">
    <location>
        <begin position="385"/>
        <end position="399"/>
    </location>
</feature>
<feature type="region of interest" description="Disordered" evidence="1">
    <location>
        <begin position="357"/>
        <end position="415"/>
    </location>
</feature>
<feature type="region of interest" description="Disordered" evidence="1">
    <location>
        <begin position="40"/>
        <end position="80"/>
    </location>
</feature>
<dbReference type="OrthoDB" id="2286242at2759"/>
<comment type="caution">
    <text evidence="2">The sequence shown here is derived from an EMBL/GenBank/DDBJ whole genome shotgun (WGS) entry which is preliminary data.</text>
</comment>